<feature type="compositionally biased region" description="Basic and acidic residues" evidence="1">
    <location>
        <begin position="41"/>
        <end position="61"/>
    </location>
</feature>
<dbReference type="SMART" id="SM00564">
    <property type="entry name" value="PQQ"/>
    <property type="match status" value="4"/>
</dbReference>
<dbReference type="AlphaFoldDB" id="A0A830FP59"/>
<feature type="domain" description="Pyrrolo-quinoline quinone repeat" evidence="2">
    <location>
        <begin position="374"/>
        <end position="451"/>
    </location>
</feature>
<dbReference type="SUPFAM" id="SSF50998">
    <property type="entry name" value="Quinoprotein alcohol dehydrogenase-like"/>
    <property type="match status" value="2"/>
</dbReference>
<dbReference type="OrthoDB" id="145878at2157"/>
<comment type="caution">
    <text evidence="3">The sequence shown here is derived from an EMBL/GenBank/DDBJ whole genome shotgun (WGS) entry which is preliminary data.</text>
</comment>
<evidence type="ECO:0000313" key="4">
    <source>
        <dbReference type="Proteomes" id="UP000656367"/>
    </source>
</evidence>
<dbReference type="InterPro" id="IPR002372">
    <property type="entry name" value="PQQ_rpt_dom"/>
</dbReference>
<evidence type="ECO:0000256" key="1">
    <source>
        <dbReference type="SAM" id="MobiDB-lite"/>
    </source>
</evidence>
<dbReference type="PANTHER" id="PTHR34512:SF30">
    <property type="entry name" value="OUTER MEMBRANE PROTEIN ASSEMBLY FACTOR BAMB"/>
    <property type="match status" value="1"/>
</dbReference>
<accession>A0A830FP59</accession>
<evidence type="ECO:0000259" key="2">
    <source>
        <dbReference type="Pfam" id="PF13360"/>
    </source>
</evidence>
<feature type="region of interest" description="Disordered" evidence="1">
    <location>
        <begin position="19"/>
        <end position="66"/>
    </location>
</feature>
<protein>
    <recommendedName>
        <fullName evidence="2">Pyrrolo-quinoline quinone repeat domain-containing protein</fullName>
    </recommendedName>
</protein>
<reference evidence="3" key="2">
    <citation type="submission" date="2020-09" db="EMBL/GenBank/DDBJ databases">
        <authorList>
            <person name="Sun Q."/>
            <person name="Ohkuma M."/>
        </authorList>
    </citation>
    <scope>NUCLEOTIDE SEQUENCE</scope>
    <source>
        <strain evidence="3">JCM 15759</strain>
    </source>
</reference>
<dbReference type="PANTHER" id="PTHR34512">
    <property type="entry name" value="CELL SURFACE PROTEIN"/>
    <property type="match status" value="1"/>
</dbReference>
<dbReference type="InterPro" id="IPR015943">
    <property type="entry name" value="WD40/YVTN_repeat-like_dom_sf"/>
</dbReference>
<dbReference type="InterPro" id="IPR011047">
    <property type="entry name" value="Quinoprotein_ADH-like_sf"/>
</dbReference>
<dbReference type="Gene3D" id="2.40.10.480">
    <property type="match status" value="1"/>
</dbReference>
<proteinExistence type="predicted"/>
<feature type="domain" description="Pyrrolo-quinoline quinone repeat" evidence="2">
    <location>
        <begin position="224"/>
        <end position="370"/>
    </location>
</feature>
<dbReference type="Proteomes" id="UP000656367">
    <property type="component" value="Unassembled WGS sequence"/>
</dbReference>
<dbReference type="Pfam" id="PF13360">
    <property type="entry name" value="PQQ_2"/>
    <property type="match status" value="2"/>
</dbReference>
<name>A0A830FP59_HALAR</name>
<dbReference type="PROSITE" id="PS51257">
    <property type="entry name" value="PROKAR_LIPOPROTEIN"/>
    <property type="match status" value="1"/>
</dbReference>
<reference evidence="3" key="1">
    <citation type="journal article" date="2014" name="Int. J. Syst. Evol. Microbiol.">
        <title>Complete genome sequence of Corynebacterium casei LMG S-19264T (=DSM 44701T), isolated from a smear-ripened cheese.</title>
        <authorList>
            <consortium name="US DOE Joint Genome Institute (JGI-PGF)"/>
            <person name="Walter F."/>
            <person name="Albersmeier A."/>
            <person name="Kalinowski J."/>
            <person name="Ruckert C."/>
        </authorList>
    </citation>
    <scope>NUCLEOTIDE SEQUENCE</scope>
    <source>
        <strain evidence="3">JCM 15759</strain>
    </source>
</reference>
<dbReference type="RefSeq" id="WP_188850980.1">
    <property type="nucleotide sequence ID" value="NZ_BMON01000001.1"/>
</dbReference>
<evidence type="ECO:0000313" key="3">
    <source>
        <dbReference type="EMBL" id="GGM23829.1"/>
    </source>
</evidence>
<sequence>MKSRRTVLVAFGAALAGCAGLDGSQTATPESATPTGTTTRSDQRAETATDQRTASDKRPDPPEGDAVRWTYQTNGPMTGQWPGYVTDRPVVRDGTVYAIGGTNDRGTPPQERMQPPRSQNVYAVGTDGTQQWRYAANKSVPVVAPAANGVYAIVGWNTRRLGIGQQLVRLENGELQWGTEPRDRYLSILGTADETAIVSTHDDAINRAGESLFAVTADSGRRFERETGDIRKAVVQNGTVYASEGPDRTSAFDTTDGTRRWSSAGRLLGDPLRHYGDSLYVRGETDSGEPALAAIDESTGDSSWQYQEGEATEDGFNVTGAVERDGTVYATEFGGRLVALQSADGTEQWRYPTANDTRGPPVIANDRVCVPVGKTTVHAVDRSAGERVWSHSFKRSLRGMQTASDAVVCWTQGDDAAGVHALSFDGDPMWRVIIQGTTTAPTVTESGTYIGTRSGYILKLGE</sequence>
<organism evidence="3 4">
    <name type="scientific">Haloarcula argentinensis</name>
    <dbReference type="NCBI Taxonomy" id="43776"/>
    <lineage>
        <taxon>Archaea</taxon>
        <taxon>Methanobacteriati</taxon>
        <taxon>Methanobacteriota</taxon>
        <taxon>Stenosarchaea group</taxon>
        <taxon>Halobacteria</taxon>
        <taxon>Halobacteriales</taxon>
        <taxon>Haloarculaceae</taxon>
        <taxon>Haloarcula</taxon>
    </lineage>
</organism>
<dbReference type="EMBL" id="BMON01000001">
    <property type="protein sequence ID" value="GGM23829.1"/>
    <property type="molecule type" value="Genomic_DNA"/>
</dbReference>
<dbReference type="InterPro" id="IPR018391">
    <property type="entry name" value="PQQ_b-propeller_rpt"/>
</dbReference>
<dbReference type="Gene3D" id="2.130.10.10">
    <property type="entry name" value="YVTN repeat-like/Quinoprotein amine dehydrogenase"/>
    <property type="match status" value="1"/>
</dbReference>
<gene>
    <name evidence="3" type="ORF">GCM10009006_01390</name>
</gene>
<feature type="compositionally biased region" description="Low complexity" evidence="1">
    <location>
        <begin position="19"/>
        <end position="39"/>
    </location>
</feature>